<gene>
    <name evidence="1" type="ORF">SAMN04490188_4696</name>
</gene>
<reference evidence="1 2" key="1">
    <citation type="submission" date="2016-10" db="EMBL/GenBank/DDBJ databases">
        <authorList>
            <person name="Varghese N."/>
            <person name="Submissions S."/>
        </authorList>
    </citation>
    <scope>NUCLEOTIDE SEQUENCE [LARGE SCALE GENOMIC DNA]</scope>
    <source>
        <strain evidence="1 2">BS3780</strain>
    </source>
</reference>
<accession>A0ABY0ZFT9</accession>
<evidence type="ECO:0000313" key="1">
    <source>
        <dbReference type="EMBL" id="SEE61132.1"/>
    </source>
</evidence>
<proteinExistence type="predicted"/>
<dbReference type="Proteomes" id="UP000183915">
    <property type="component" value="Unassembled WGS sequence"/>
</dbReference>
<comment type="caution">
    <text evidence="1">The sequence shown here is derived from an EMBL/GenBank/DDBJ whole genome shotgun (WGS) entry which is preliminary data.</text>
</comment>
<organism evidence="1 2">
    <name type="scientific">Pseudomonas kilonensis</name>
    <dbReference type="NCBI Taxonomy" id="132476"/>
    <lineage>
        <taxon>Bacteria</taxon>
        <taxon>Pseudomonadati</taxon>
        <taxon>Pseudomonadota</taxon>
        <taxon>Gammaproteobacteria</taxon>
        <taxon>Pseudomonadales</taxon>
        <taxon>Pseudomonadaceae</taxon>
        <taxon>Pseudomonas</taxon>
    </lineage>
</organism>
<dbReference type="RefSeq" id="WP_139213123.1">
    <property type="nucleotide sequence ID" value="NZ_FNTT01000002.1"/>
</dbReference>
<name>A0ABY0ZFT9_9PSED</name>
<sequence length="176" mass="19991">MHTINTILKLSKTPAALITMVPVASAAIVLGYQEPVNIERICEESPPLLINNFNSCSHIDQTLSFLETQGYKPTTLESLEKNSGLLRKKFSLKIFEVPYYKIDSNTGTAQFGFINGRLFSISYFPKASDTVFEKHPASKTETLTVKHQSSHQGLKYISWSNNYLETYITWWISRFS</sequence>
<evidence type="ECO:0000313" key="2">
    <source>
        <dbReference type="Proteomes" id="UP000183915"/>
    </source>
</evidence>
<protein>
    <submittedName>
        <fullName evidence="1">Uncharacterized protein</fullName>
    </submittedName>
</protein>
<keyword evidence="2" id="KW-1185">Reference proteome</keyword>
<dbReference type="EMBL" id="FNTT01000002">
    <property type="protein sequence ID" value="SEE61132.1"/>
    <property type="molecule type" value="Genomic_DNA"/>
</dbReference>